<dbReference type="Proteomes" id="UP001589532">
    <property type="component" value="Unassembled WGS sequence"/>
</dbReference>
<gene>
    <name evidence="3" type="ORF">ACFFSA_35615</name>
</gene>
<protein>
    <submittedName>
        <fullName evidence="3">Alpha-L-arabinofuranosidase C-terminal domain-containing protein</fullName>
    </submittedName>
</protein>
<sequence>GVPTRETLQTVSVSASRKDGRVLVSLSNLDAAEPVDVDLDLRGGAVADVRARILTADKPQTHNTPEAPDAVAPRSHQQVTPTASGLRVHLPAHSFVTVEGRLA</sequence>
<dbReference type="RefSeq" id="WP_378520973.1">
    <property type="nucleotide sequence ID" value="NZ_JBHMBW010000043.1"/>
</dbReference>
<organism evidence="3 4">
    <name type="scientific">Nonomuraea helvata</name>
    <dbReference type="NCBI Taxonomy" id="37484"/>
    <lineage>
        <taxon>Bacteria</taxon>
        <taxon>Bacillati</taxon>
        <taxon>Actinomycetota</taxon>
        <taxon>Actinomycetes</taxon>
        <taxon>Streptosporangiales</taxon>
        <taxon>Streptosporangiaceae</taxon>
        <taxon>Nonomuraea</taxon>
    </lineage>
</organism>
<dbReference type="Pfam" id="PF06964">
    <property type="entry name" value="Alpha-L-AF_C"/>
    <property type="match status" value="1"/>
</dbReference>
<feature type="non-terminal residue" evidence="3">
    <location>
        <position position="1"/>
    </location>
</feature>
<dbReference type="InterPro" id="IPR013780">
    <property type="entry name" value="Glyco_hydro_b"/>
</dbReference>
<evidence type="ECO:0000256" key="1">
    <source>
        <dbReference type="SAM" id="MobiDB-lite"/>
    </source>
</evidence>
<evidence type="ECO:0000259" key="2">
    <source>
        <dbReference type="Pfam" id="PF06964"/>
    </source>
</evidence>
<dbReference type="SUPFAM" id="SSF51011">
    <property type="entry name" value="Glycosyl hydrolase domain"/>
    <property type="match status" value="1"/>
</dbReference>
<dbReference type="EMBL" id="JBHMBW010000043">
    <property type="protein sequence ID" value="MFB9628440.1"/>
    <property type="molecule type" value="Genomic_DNA"/>
</dbReference>
<evidence type="ECO:0000313" key="4">
    <source>
        <dbReference type="Proteomes" id="UP001589532"/>
    </source>
</evidence>
<reference evidence="3 4" key="1">
    <citation type="submission" date="2024-09" db="EMBL/GenBank/DDBJ databases">
        <authorList>
            <person name="Sun Q."/>
            <person name="Mori K."/>
        </authorList>
    </citation>
    <scope>NUCLEOTIDE SEQUENCE [LARGE SCALE GENOMIC DNA]</scope>
    <source>
        <strain evidence="3 4">JCM 3143</strain>
    </source>
</reference>
<feature type="region of interest" description="Disordered" evidence="1">
    <location>
        <begin position="56"/>
        <end position="86"/>
    </location>
</feature>
<accession>A0ABV5S9T2</accession>
<proteinExistence type="predicted"/>
<name>A0ABV5S9T2_9ACTN</name>
<keyword evidence="4" id="KW-1185">Reference proteome</keyword>
<dbReference type="Gene3D" id="2.60.40.1180">
    <property type="entry name" value="Golgi alpha-mannosidase II"/>
    <property type="match status" value="1"/>
</dbReference>
<dbReference type="InterPro" id="IPR010720">
    <property type="entry name" value="Alpha-L-AF_C"/>
</dbReference>
<feature type="domain" description="Alpha-L-arabinofuranosidase C-terminal" evidence="2">
    <location>
        <begin position="20"/>
        <end position="94"/>
    </location>
</feature>
<comment type="caution">
    <text evidence="3">The sequence shown here is derived from an EMBL/GenBank/DDBJ whole genome shotgun (WGS) entry which is preliminary data.</text>
</comment>
<evidence type="ECO:0000313" key="3">
    <source>
        <dbReference type="EMBL" id="MFB9628440.1"/>
    </source>
</evidence>